<accession>A0A6I6UHL3</accession>
<feature type="transmembrane region" description="Helical" evidence="2">
    <location>
        <begin position="12"/>
        <end position="32"/>
    </location>
</feature>
<evidence type="ECO:0000313" key="3">
    <source>
        <dbReference type="EMBL" id="QHE62345.1"/>
    </source>
</evidence>
<dbReference type="AlphaFoldDB" id="A0A6I6UHL3"/>
<evidence type="ECO:0000313" key="4">
    <source>
        <dbReference type="Proteomes" id="UP000465062"/>
    </source>
</evidence>
<feature type="compositionally biased region" description="Basic and acidic residues" evidence="1">
    <location>
        <begin position="248"/>
        <end position="261"/>
    </location>
</feature>
<keyword evidence="2" id="KW-0472">Membrane</keyword>
<name>A0A6I6UHL3_9BACI</name>
<dbReference type="KEGG" id="bvq:FHE72_15975"/>
<sequence>MNVQFDKKEWFLIGISTILVLFLVFGAVWFFYLPVKNQKESLQSEIQTETKLINALDSKISSIQQDSFENSSSLQQKVPVKPMTQQLLIDLQKAEIVSDSLITSIEFTEGAMALPVTGETTGTAIEETAEPTNDGTSSTNPDGAVVSLPQGLQKLTATMSVEAKSYFEIVEFIKKLEELHRIVEVEQISFSGPPEIQQYQDDVENIQLNIVVSAFYLPGLVELEKELPKLDAPLPSNKKNPFQQFPEQKSEEQDNNVRSDE</sequence>
<keyword evidence="2" id="KW-1133">Transmembrane helix</keyword>
<evidence type="ECO:0000256" key="1">
    <source>
        <dbReference type="SAM" id="MobiDB-lite"/>
    </source>
</evidence>
<protein>
    <recommendedName>
        <fullName evidence="5">Pilus assembly protein PilO</fullName>
    </recommendedName>
</protein>
<feature type="compositionally biased region" description="Polar residues" evidence="1">
    <location>
        <begin position="237"/>
        <end position="247"/>
    </location>
</feature>
<proteinExistence type="predicted"/>
<dbReference type="EMBL" id="CP047394">
    <property type="protein sequence ID" value="QHE62345.1"/>
    <property type="molecule type" value="Genomic_DNA"/>
</dbReference>
<dbReference type="RefSeq" id="WP_159362311.1">
    <property type="nucleotide sequence ID" value="NZ_CP047394.1"/>
</dbReference>
<reference evidence="3 4" key="1">
    <citation type="submission" date="2019-06" db="EMBL/GenBank/DDBJ databases">
        <title>An operon consisting of a P-type ATPase gene and a transcriptional regular gene given the different cadmium resistance in Bacillus vietamensis 151-6 and Bacillus marisflavi 151-25.</title>
        <authorList>
            <person name="Yu X."/>
        </authorList>
    </citation>
    <scope>NUCLEOTIDE SEQUENCE [LARGE SCALE GENOMIC DNA]</scope>
    <source>
        <strain evidence="3 4">151-6</strain>
    </source>
</reference>
<dbReference type="InterPro" id="IPR014717">
    <property type="entry name" value="Transl_elong_EF1B/ribsomal_bS6"/>
</dbReference>
<gene>
    <name evidence="3" type="ORF">FHE72_15975</name>
</gene>
<dbReference type="Gene3D" id="3.30.70.60">
    <property type="match status" value="1"/>
</dbReference>
<evidence type="ECO:0000256" key="2">
    <source>
        <dbReference type="SAM" id="Phobius"/>
    </source>
</evidence>
<organism evidence="3 4">
    <name type="scientific">Rossellomorea vietnamensis</name>
    <dbReference type="NCBI Taxonomy" id="218284"/>
    <lineage>
        <taxon>Bacteria</taxon>
        <taxon>Bacillati</taxon>
        <taxon>Bacillota</taxon>
        <taxon>Bacilli</taxon>
        <taxon>Bacillales</taxon>
        <taxon>Bacillaceae</taxon>
        <taxon>Rossellomorea</taxon>
    </lineage>
</organism>
<evidence type="ECO:0008006" key="5">
    <source>
        <dbReference type="Google" id="ProtNLM"/>
    </source>
</evidence>
<keyword evidence="2" id="KW-0812">Transmembrane</keyword>
<feature type="region of interest" description="Disordered" evidence="1">
    <location>
        <begin position="230"/>
        <end position="261"/>
    </location>
</feature>
<dbReference type="Proteomes" id="UP000465062">
    <property type="component" value="Chromosome"/>
</dbReference>